<organism evidence="1 2">
    <name type="scientific">Protopolystoma xenopodis</name>
    <dbReference type="NCBI Taxonomy" id="117903"/>
    <lineage>
        <taxon>Eukaryota</taxon>
        <taxon>Metazoa</taxon>
        <taxon>Spiralia</taxon>
        <taxon>Lophotrochozoa</taxon>
        <taxon>Platyhelminthes</taxon>
        <taxon>Monogenea</taxon>
        <taxon>Polyopisthocotylea</taxon>
        <taxon>Polystomatidea</taxon>
        <taxon>Polystomatidae</taxon>
        <taxon>Protopolystoma</taxon>
    </lineage>
</organism>
<dbReference type="Gene3D" id="1.25.10.10">
    <property type="entry name" value="Leucine-rich Repeat Variant"/>
    <property type="match status" value="1"/>
</dbReference>
<sequence>MTVEVLSKFHNLLQSLNVTIQLVRILQRAHSAVEASARQRGSIVSRLSELSYVEGVRLDDMLELALAALQAMAKDRRATEEMIKAPGTLTLTVQKTDGSNSSEEADDS</sequence>
<protein>
    <submittedName>
        <fullName evidence="1">Uncharacterized protein</fullName>
    </submittedName>
</protein>
<reference evidence="1" key="1">
    <citation type="submission" date="2018-11" db="EMBL/GenBank/DDBJ databases">
        <authorList>
            <consortium name="Pathogen Informatics"/>
        </authorList>
    </citation>
    <scope>NUCLEOTIDE SEQUENCE</scope>
</reference>
<proteinExistence type="predicted"/>
<dbReference type="AlphaFoldDB" id="A0A448WZT9"/>
<dbReference type="EMBL" id="CAAALY010067281">
    <property type="protein sequence ID" value="VEL24352.1"/>
    <property type="molecule type" value="Genomic_DNA"/>
</dbReference>
<evidence type="ECO:0000313" key="1">
    <source>
        <dbReference type="EMBL" id="VEL24352.1"/>
    </source>
</evidence>
<keyword evidence="2" id="KW-1185">Reference proteome</keyword>
<dbReference type="InterPro" id="IPR011989">
    <property type="entry name" value="ARM-like"/>
</dbReference>
<accession>A0A448WZT9</accession>
<gene>
    <name evidence="1" type="ORF">PXEA_LOCUS17792</name>
</gene>
<name>A0A448WZT9_9PLAT</name>
<evidence type="ECO:0000313" key="2">
    <source>
        <dbReference type="Proteomes" id="UP000784294"/>
    </source>
</evidence>
<comment type="caution">
    <text evidence="1">The sequence shown here is derived from an EMBL/GenBank/DDBJ whole genome shotgun (WGS) entry which is preliminary data.</text>
</comment>
<dbReference type="Proteomes" id="UP000784294">
    <property type="component" value="Unassembled WGS sequence"/>
</dbReference>